<dbReference type="OrthoDB" id="10425686at2759"/>
<feature type="region of interest" description="Disordered" evidence="1">
    <location>
        <begin position="354"/>
        <end position="389"/>
    </location>
</feature>
<dbReference type="Proteomes" id="UP000316270">
    <property type="component" value="Chromosome 4"/>
</dbReference>
<evidence type="ECO:0000313" key="2">
    <source>
        <dbReference type="EMBL" id="QDS70300.1"/>
    </source>
</evidence>
<name>A0A517L3U1_9PEZI</name>
<gene>
    <name evidence="2" type="ORF">FKW77_008126</name>
</gene>
<dbReference type="EMBL" id="CP042188">
    <property type="protein sequence ID" value="QDS70300.1"/>
    <property type="molecule type" value="Genomic_DNA"/>
</dbReference>
<feature type="compositionally biased region" description="Pro residues" evidence="1">
    <location>
        <begin position="380"/>
        <end position="389"/>
    </location>
</feature>
<sequence>MYTVLAMSNEQQGPHIPQSVDTTSELYRLLRQRLRELNIYILKTLPEQYQHYDEANRCKEALRLWASNVGGEKGVLTVLDEHSTLRERDDMFERLWALHDVVEDMEVAVGWRQVRTDKEPARPNPFEHFRALIYTFSQDTERFSCLTIAYPNYRTTNSTPTPPPIDRPKPIKHLNGSPTHASTRSEDVDRTGTEFPSQRHLPTDSHSYYIKQEDPSSFAAYQDLNGPIHPFRTGKFDSRVKIEDEDAQADCGRLANSVHFDPSVPMSPNISDRTPLCSPAGSSPTVSELWSPQISIDSKSSCRSSSREGSRTSHHNHIWASTVLHHEEQPVVMHTRLPPNPYFQSTNQNSILPLPESLRLGTSPPRAGSWFTSFQQSPASSPPPRRPDA</sequence>
<evidence type="ECO:0000256" key="1">
    <source>
        <dbReference type="SAM" id="MobiDB-lite"/>
    </source>
</evidence>
<protein>
    <submittedName>
        <fullName evidence="2">Uncharacterized protein</fullName>
    </submittedName>
</protein>
<evidence type="ECO:0000313" key="3">
    <source>
        <dbReference type="Proteomes" id="UP000316270"/>
    </source>
</evidence>
<keyword evidence="3" id="KW-1185">Reference proteome</keyword>
<proteinExistence type="predicted"/>
<feature type="region of interest" description="Disordered" evidence="1">
    <location>
        <begin position="156"/>
        <end position="202"/>
    </location>
</feature>
<dbReference type="AlphaFoldDB" id="A0A517L3U1"/>
<accession>A0A517L3U1</accession>
<organism evidence="2 3">
    <name type="scientific">Venturia effusa</name>
    <dbReference type="NCBI Taxonomy" id="50376"/>
    <lineage>
        <taxon>Eukaryota</taxon>
        <taxon>Fungi</taxon>
        <taxon>Dikarya</taxon>
        <taxon>Ascomycota</taxon>
        <taxon>Pezizomycotina</taxon>
        <taxon>Dothideomycetes</taxon>
        <taxon>Pleosporomycetidae</taxon>
        <taxon>Venturiales</taxon>
        <taxon>Venturiaceae</taxon>
        <taxon>Venturia</taxon>
    </lineage>
</organism>
<reference evidence="2 3" key="1">
    <citation type="submission" date="2019-07" db="EMBL/GenBank/DDBJ databases">
        <title>Finished genome of Venturia effusa.</title>
        <authorList>
            <person name="Young C.A."/>
            <person name="Cox M.P."/>
            <person name="Ganley A.R.D."/>
            <person name="David W.J."/>
        </authorList>
    </citation>
    <scope>NUCLEOTIDE SEQUENCE [LARGE SCALE GENOMIC DNA]</scope>
    <source>
        <strain evidence="3">albino</strain>
    </source>
</reference>
<feature type="compositionally biased region" description="Basic and acidic residues" evidence="1">
    <location>
        <begin position="183"/>
        <end position="192"/>
    </location>
</feature>